<reference evidence="2" key="1">
    <citation type="journal article" date="2023" name="Commun. Biol.">
        <title>Genome analysis of Parmales, the sister group of diatoms, reveals the evolutionary specialization of diatoms from phago-mixotrophs to photoautotrophs.</title>
        <authorList>
            <person name="Ban H."/>
            <person name="Sato S."/>
            <person name="Yoshikawa S."/>
            <person name="Yamada K."/>
            <person name="Nakamura Y."/>
            <person name="Ichinomiya M."/>
            <person name="Sato N."/>
            <person name="Blanc-Mathieu R."/>
            <person name="Endo H."/>
            <person name="Kuwata A."/>
            <person name="Ogata H."/>
        </authorList>
    </citation>
    <scope>NUCLEOTIDE SEQUENCE [LARGE SCALE GENOMIC DNA]</scope>
    <source>
        <strain evidence="2">NIES 3701</strain>
    </source>
</reference>
<dbReference type="EMBL" id="BRXY01000241">
    <property type="protein sequence ID" value="GMH80136.1"/>
    <property type="molecule type" value="Genomic_DNA"/>
</dbReference>
<dbReference type="Gene3D" id="3.40.50.720">
    <property type="entry name" value="NAD(P)-binding Rossmann-like Domain"/>
    <property type="match status" value="1"/>
</dbReference>
<organism evidence="1 2">
    <name type="scientific">Triparma strigata</name>
    <dbReference type="NCBI Taxonomy" id="1606541"/>
    <lineage>
        <taxon>Eukaryota</taxon>
        <taxon>Sar</taxon>
        <taxon>Stramenopiles</taxon>
        <taxon>Ochrophyta</taxon>
        <taxon>Bolidophyceae</taxon>
        <taxon>Parmales</taxon>
        <taxon>Triparmaceae</taxon>
        <taxon>Triparma</taxon>
    </lineage>
</organism>
<dbReference type="PANTHER" id="PTHR45458:SF1">
    <property type="entry name" value="SHORT CHAIN DEHYDROGENASE"/>
    <property type="match status" value="1"/>
</dbReference>
<sequence>MSTPTYSIPDQPARFAKAKEENNSRFLDIDSCYDPSYLSGKRVALTGANRGIGLSLAKELSAQGAKIVALVRKSSPELDALNPEEVITGIEATSDSACATLADKIKGGPVDVLINNAGYFYEPVEMISDSSLNFSEELKMIDICALGPLRVTSNLFQAGLIKEGCRVAIITSQGGSVSWRTTQNPSGGDYGHHMSKSAANMMGVLVSQEFRSKNIPVTILHPGFNKTEMTKKYEKIWEIEGAVDAAVGAKRVLHEVGLINMERTGKFINCEDGLEIPW</sequence>
<name>A0A9W7AW82_9STRA</name>
<dbReference type="OrthoDB" id="5296at2759"/>
<dbReference type="Proteomes" id="UP001165085">
    <property type="component" value="Unassembled WGS sequence"/>
</dbReference>
<keyword evidence="2" id="KW-1185">Reference proteome</keyword>
<dbReference type="AlphaFoldDB" id="A0A9W7AW82"/>
<gene>
    <name evidence="1" type="ORF">TrST_g12154</name>
</gene>
<evidence type="ECO:0000313" key="1">
    <source>
        <dbReference type="EMBL" id="GMH80136.1"/>
    </source>
</evidence>
<evidence type="ECO:0000313" key="2">
    <source>
        <dbReference type="Proteomes" id="UP001165085"/>
    </source>
</evidence>
<dbReference type="Pfam" id="PF00106">
    <property type="entry name" value="adh_short"/>
    <property type="match status" value="1"/>
</dbReference>
<dbReference type="InterPro" id="IPR036291">
    <property type="entry name" value="NAD(P)-bd_dom_sf"/>
</dbReference>
<dbReference type="GO" id="GO:0016616">
    <property type="term" value="F:oxidoreductase activity, acting on the CH-OH group of donors, NAD or NADP as acceptor"/>
    <property type="evidence" value="ECO:0007669"/>
    <property type="project" value="TreeGrafter"/>
</dbReference>
<comment type="caution">
    <text evidence="1">The sequence shown here is derived from an EMBL/GenBank/DDBJ whole genome shotgun (WGS) entry which is preliminary data.</text>
</comment>
<dbReference type="PRINTS" id="PR00081">
    <property type="entry name" value="GDHRDH"/>
</dbReference>
<dbReference type="PANTHER" id="PTHR45458">
    <property type="entry name" value="SHORT-CHAIN DEHYDROGENASE/REDUCTASE SDR"/>
    <property type="match status" value="1"/>
</dbReference>
<accession>A0A9W7AW82</accession>
<proteinExistence type="predicted"/>
<dbReference type="InterPro" id="IPR002347">
    <property type="entry name" value="SDR_fam"/>
</dbReference>
<protein>
    <submittedName>
        <fullName evidence="1">Uncharacterized protein</fullName>
    </submittedName>
</protein>
<dbReference type="InterPro" id="IPR052184">
    <property type="entry name" value="SDR_enzymes"/>
</dbReference>
<dbReference type="SUPFAM" id="SSF51735">
    <property type="entry name" value="NAD(P)-binding Rossmann-fold domains"/>
    <property type="match status" value="1"/>
</dbReference>